<keyword evidence="2" id="KW-1185">Reference proteome</keyword>
<gene>
    <name evidence="1" type="ORF">Fot_54886</name>
</gene>
<evidence type="ECO:0000313" key="1">
    <source>
        <dbReference type="EMBL" id="KAL2459197.1"/>
    </source>
</evidence>
<accession>A0ABD1P5P2</accession>
<dbReference type="AlphaFoldDB" id="A0ABD1P5P2"/>
<comment type="caution">
    <text evidence="1">The sequence shown here is derived from an EMBL/GenBank/DDBJ whole genome shotgun (WGS) entry which is preliminary data.</text>
</comment>
<name>A0ABD1P5P2_9LAMI</name>
<sequence>MAHNQEDTTERIGGTSSVLEELFNILFNKVTPENDIHVKVAYSEVLAMLALEDVHEGNGGVAERLGQETPLSSGTIVSFGSNLPEPTSEQKESFSTQAESLKTVSTTSAATGHLQILCVDTCKPSWLTIQEGHCKGRDKTED</sequence>
<dbReference type="Proteomes" id="UP001604277">
    <property type="component" value="Unassembled WGS sequence"/>
</dbReference>
<evidence type="ECO:0000313" key="2">
    <source>
        <dbReference type="Proteomes" id="UP001604277"/>
    </source>
</evidence>
<proteinExistence type="predicted"/>
<protein>
    <submittedName>
        <fullName evidence="1">Uncharacterized protein</fullName>
    </submittedName>
</protein>
<dbReference type="EMBL" id="JBFOLJ010000023">
    <property type="protein sequence ID" value="KAL2459197.1"/>
    <property type="molecule type" value="Genomic_DNA"/>
</dbReference>
<reference evidence="2" key="1">
    <citation type="submission" date="2024-07" db="EMBL/GenBank/DDBJ databases">
        <title>Two chromosome-level genome assemblies of Korean endemic species Abeliophyllum distichum and Forsythia ovata (Oleaceae).</title>
        <authorList>
            <person name="Jang H."/>
        </authorList>
    </citation>
    <scope>NUCLEOTIDE SEQUENCE [LARGE SCALE GENOMIC DNA]</scope>
</reference>
<organism evidence="1 2">
    <name type="scientific">Forsythia ovata</name>
    <dbReference type="NCBI Taxonomy" id="205694"/>
    <lineage>
        <taxon>Eukaryota</taxon>
        <taxon>Viridiplantae</taxon>
        <taxon>Streptophyta</taxon>
        <taxon>Embryophyta</taxon>
        <taxon>Tracheophyta</taxon>
        <taxon>Spermatophyta</taxon>
        <taxon>Magnoliopsida</taxon>
        <taxon>eudicotyledons</taxon>
        <taxon>Gunneridae</taxon>
        <taxon>Pentapetalae</taxon>
        <taxon>asterids</taxon>
        <taxon>lamiids</taxon>
        <taxon>Lamiales</taxon>
        <taxon>Oleaceae</taxon>
        <taxon>Forsythieae</taxon>
        <taxon>Forsythia</taxon>
    </lineage>
</organism>